<organism evidence="1 2">
    <name type="scientific">Ambrosiozyma monospora</name>
    <name type="common">Yeast</name>
    <name type="synonym">Endomycopsis monosporus</name>
    <dbReference type="NCBI Taxonomy" id="43982"/>
    <lineage>
        <taxon>Eukaryota</taxon>
        <taxon>Fungi</taxon>
        <taxon>Dikarya</taxon>
        <taxon>Ascomycota</taxon>
        <taxon>Saccharomycotina</taxon>
        <taxon>Pichiomycetes</taxon>
        <taxon>Pichiales</taxon>
        <taxon>Pichiaceae</taxon>
        <taxon>Ambrosiozyma</taxon>
    </lineage>
</organism>
<dbReference type="Proteomes" id="UP001165063">
    <property type="component" value="Unassembled WGS sequence"/>
</dbReference>
<evidence type="ECO:0000313" key="1">
    <source>
        <dbReference type="EMBL" id="GME72782.1"/>
    </source>
</evidence>
<dbReference type="AlphaFoldDB" id="A0A9W6WI56"/>
<protein>
    <submittedName>
        <fullName evidence="1">Unnamed protein product</fullName>
    </submittedName>
</protein>
<comment type="caution">
    <text evidence="1">The sequence shown here is derived from an EMBL/GenBank/DDBJ whole genome shotgun (WGS) entry which is preliminary data.</text>
</comment>
<reference evidence="1" key="1">
    <citation type="submission" date="2023-04" db="EMBL/GenBank/DDBJ databases">
        <title>Ambrosiozyma monospora NBRC 1965.</title>
        <authorList>
            <person name="Ichikawa N."/>
            <person name="Sato H."/>
            <person name="Tonouchi N."/>
        </authorList>
    </citation>
    <scope>NUCLEOTIDE SEQUENCE</scope>
    <source>
        <strain evidence="1">NBRC 1965</strain>
    </source>
</reference>
<evidence type="ECO:0000313" key="2">
    <source>
        <dbReference type="Proteomes" id="UP001165063"/>
    </source>
</evidence>
<dbReference type="EMBL" id="BSXU01010672">
    <property type="protein sequence ID" value="GME72782.1"/>
    <property type="molecule type" value="Genomic_DNA"/>
</dbReference>
<keyword evidence="2" id="KW-1185">Reference proteome</keyword>
<gene>
    <name evidence="1" type="ORF">Amon01_000934900</name>
</gene>
<proteinExistence type="predicted"/>
<accession>A0A9W6WI56</accession>
<sequence length="72" mass="8296">MSSWPIFDNLMVSILRVQDPCDVGQLLIILMVSILRVQDPSHVGQFLIILMVLILRVQDPSEFKIHLMFANF</sequence>
<name>A0A9W6WI56_AMBMO</name>